<feature type="domain" description="ComC supersandwich" evidence="2">
    <location>
        <begin position="665"/>
        <end position="911"/>
    </location>
</feature>
<accession>F4Q2E8</accession>
<proteinExistence type="predicted"/>
<dbReference type="OrthoDB" id="410592at2759"/>
<feature type="transmembrane region" description="Helical" evidence="1">
    <location>
        <begin position="931"/>
        <end position="953"/>
    </location>
</feature>
<dbReference type="RefSeq" id="XP_004366209.1">
    <property type="nucleotide sequence ID" value="XM_004366152.1"/>
</dbReference>
<evidence type="ECO:0000256" key="1">
    <source>
        <dbReference type="SAM" id="Phobius"/>
    </source>
</evidence>
<evidence type="ECO:0000259" key="2">
    <source>
        <dbReference type="Pfam" id="PF22933"/>
    </source>
</evidence>
<dbReference type="PANTHER" id="PTHR24032">
    <property type="entry name" value="EGF-LIKE DOMAIN-CONTAINING PROTEIN-RELATED-RELATED"/>
    <property type="match status" value="1"/>
</dbReference>
<dbReference type="KEGG" id="dfa:DFA_06835"/>
<dbReference type="GeneID" id="14870145"/>
<dbReference type="InterPro" id="IPR053331">
    <property type="entry name" value="EGF-like_comC"/>
</dbReference>
<dbReference type="Proteomes" id="UP000007797">
    <property type="component" value="Unassembled WGS sequence"/>
</dbReference>
<keyword evidence="1" id="KW-1133">Transmembrane helix</keyword>
<organism evidence="3 4">
    <name type="scientific">Cavenderia fasciculata</name>
    <name type="common">Slime mold</name>
    <name type="synonym">Dictyostelium fasciculatum</name>
    <dbReference type="NCBI Taxonomy" id="261658"/>
    <lineage>
        <taxon>Eukaryota</taxon>
        <taxon>Amoebozoa</taxon>
        <taxon>Evosea</taxon>
        <taxon>Eumycetozoa</taxon>
        <taxon>Dictyostelia</taxon>
        <taxon>Acytosteliales</taxon>
        <taxon>Cavenderiaceae</taxon>
        <taxon>Cavenderia</taxon>
    </lineage>
</organism>
<dbReference type="InterPro" id="IPR054484">
    <property type="entry name" value="ComC_SSD"/>
</dbReference>
<keyword evidence="1" id="KW-0812">Transmembrane</keyword>
<evidence type="ECO:0000313" key="4">
    <source>
        <dbReference type="Proteomes" id="UP000007797"/>
    </source>
</evidence>
<dbReference type="AlphaFoldDB" id="F4Q2E8"/>
<dbReference type="SFLD" id="SFLDG01169">
    <property type="entry name" value="NADPH_oxidase_subgroup_(NOX)"/>
    <property type="match status" value="1"/>
</dbReference>
<protein>
    <recommendedName>
        <fullName evidence="2">ComC supersandwich domain-containing protein</fullName>
    </recommendedName>
</protein>
<evidence type="ECO:0000313" key="3">
    <source>
        <dbReference type="EMBL" id="EGG18168.1"/>
    </source>
</evidence>
<sequence>MDAYVMATTDVPIMPVPSDTVGYLYYEKYSNQSCNIDTDMTLKYSRTVVTQNLCVSDDVGSKVRALGGTSSSIQLNMTASLDCVTSSDTRTYTTGCPVTPDSYQIVNAFASKSAYTKVNPTITVIGYKDILIENGSFGTEPASVFAFILWFNSQMIQIGSDSSIYKMSSQMVVSIGGFPAATPMYIKLKSYGMDFSGAPIEIISQSLIQFPDVPTISQLTPSLITTRSFTVTSTLQGGFIGENVFKVTTSYLGTIFSPSCNTTNICTLSGFPPGVDVSLTVRVTNRGRAATSSLLVPLMEPITNLEIDSVVRIPAGMNISYSLSGGIGTYYLISITNLSTTGGNPVTFNTTNSYLLYNTTITANYSIVVDAFDDGTHLSTQTTYEYNYNLKMEIQIIDIRTTKVYLLPIVKGVIPNVSTNFTVSLNGIADPIDYTDFVEFSLSTLPDTLNKVCMFAVDANLRSSPSTCKVVSPPTSSSILLNGITIASNTFNINVTIVNDITTLLFQSSFKLYSFPGIIEFKNIVDYETVNLTWVGMGGMPGNITYQVSIFNPNATGPQLVSNVVCNGLGISKCSVTRLTSNSYYGFTLKMSSVQFDPIESTIYVHTLTYPNNYTCIDHQGINNTVECNGFGQCINGTCLCVNNRIGIYCETPTTDQGGNSGNGTNVDPNPSVPEIVITNSNIFYQFVVSQIREVDVDDHVITNLDLTTLNWTLKNETTTLNNLVTSFWNYSSVATNTSIKYLNAIHINFIQIKYQDDTNINGEESKIPLTFAGQLFYIDVGAIKYTIEIDGWHFNGRLNTLQLVTNVTQPEQVDECGDGSGSVDSADLDIQFNGNIVTNSTEFTSFFVGKDQMILGKLLNRALLDDIPRKIGYTVAPYTNPSNQQQMLSIVTLIPYFTSNAVMDPDLSLLINVDSGKNECSSPSSNTWKIAVGVVVGGVAAITIATASIMYYRKKMTYVKNQKKMEAKLKNFN</sequence>
<reference evidence="4" key="1">
    <citation type="journal article" date="2011" name="Genome Res.">
        <title>Phylogeny-wide analysis of social amoeba genomes highlights ancient origins for complex intercellular communication.</title>
        <authorList>
            <person name="Heidel A.J."/>
            <person name="Lawal H.M."/>
            <person name="Felder M."/>
            <person name="Schilde C."/>
            <person name="Helps N.R."/>
            <person name="Tunggal B."/>
            <person name="Rivero F."/>
            <person name="John U."/>
            <person name="Schleicher M."/>
            <person name="Eichinger L."/>
            <person name="Platzer M."/>
            <person name="Noegel A.A."/>
            <person name="Schaap P."/>
            <person name="Gloeckner G."/>
        </authorList>
    </citation>
    <scope>NUCLEOTIDE SEQUENCE [LARGE SCALE GENOMIC DNA]</scope>
    <source>
        <strain evidence="4">SH3</strain>
    </source>
</reference>
<name>F4Q2E8_CACFS</name>
<gene>
    <name evidence="3" type="ORF">DFA_06835</name>
</gene>
<keyword evidence="1" id="KW-0472">Membrane</keyword>
<dbReference type="Pfam" id="PF22933">
    <property type="entry name" value="ComC_SSD"/>
    <property type="match status" value="1"/>
</dbReference>
<dbReference type="EMBL" id="GL883020">
    <property type="protein sequence ID" value="EGG18168.1"/>
    <property type="molecule type" value="Genomic_DNA"/>
</dbReference>
<keyword evidence="4" id="KW-1185">Reference proteome</keyword>